<dbReference type="RefSeq" id="WP_243422658.1">
    <property type="nucleotide sequence ID" value="NZ_QGSV01000309.1"/>
</dbReference>
<reference evidence="3" key="1">
    <citation type="submission" date="2018-05" db="EMBL/GenBank/DDBJ databases">
        <title>Micromonospora globispora sp. nov. and Micromonospora rugosa sp. nov., isolated from marine sediment.</title>
        <authorList>
            <person name="Carro L."/>
            <person name="Aysel V."/>
            <person name="Cetin D."/>
            <person name="Igual J.M."/>
            <person name="Klenk H.-P."/>
            <person name="Trujillo M.E."/>
            <person name="Sahin N."/>
        </authorList>
    </citation>
    <scope>NUCLEOTIDE SEQUENCE [LARGE SCALE GENOMIC DNA]</scope>
    <source>
        <strain evidence="3">S2904</strain>
    </source>
</reference>
<proteinExistence type="predicted"/>
<comment type="caution">
    <text evidence="2">The sequence shown here is derived from an EMBL/GenBank/DDBJ whole genome shotgun (WGS) entry which is preliminary data.</text>
</comment>
<dbReference type="Pfam" id="PF16751">
    <property type="entry name" value="RsdA_SigD_bd"/>
    <property type="match status" value="1"/>
</dbReference>
<evidence type="ECO:0000259" key="1">
    <source>
        <dbReference type="Pfam" id="PF16751"/>
    </source>
</evidence>
<dbReference type="InterPro" id="IPR031928">
    <property type="entry name" value="RsdA_SigD-bd"/>
</dbReference>
<gene>
    <name evidence="2" type="ORF">DLJ46_25325</name>
</gene>
<dbReference type="AlphaFoldDB" id="A0A317JUW5"/>
<organism evidence="2 3">
    <name type="scientific">Micromonospora globispora</name>
    <dbReference type="NCBI Taxonomy" id="1450148"/>
    <lineage>
        <taxon>Bacteria</taxon>
        <taxon>Bacillati</taxon>
        <taxon>Actinomycetota</taxon>
        <taxon>Actinomycetes</taxon>
        <taxon>Micromonosporales</taxon>
        <taxon>Micromonosporaceae</taxon>
        <taxon>Micromonospora</taxon>
    </lineage>
</organism>
<dbReference type="Proteomes" id="UP000245683">
    <property type="component" value="Unassembled WGS sequence"/>
</dbReference>
<evidence type="ECO:0000313" key="2">
    <source>
        <dbReference type="EMBL" id="PWU44559.1"/>
    </source>
</evidence>
<evidence type="ECO:0000313" key="3">
    <source>
        <dbReference type="Proteomes" id="UP000245683"/>
    </source>
</evidence>
<protein>
    <recommendedName>
        <fullName evidence="1">Anti-sigma-D factor RsdA sigma factor binding region domain-containing protein</fullName>
    </recommendedName>
</protein>
<feature type="domain" description="Anti-sigma-D factor RsdA sigma factor binding region" evidence="1">
    <location>
        <begin position="14"/>
        <end position="52"/>
    </location>
</feature>
<feature type="non-terminal residue" evidence="2">
    <location>
        <position position="109"/>
    </location>
</feature>
<dbReference type="EMBL" id="QGSV01000309">
    <property type="protein sequence ID" value="PWU44559.1"/>
    <property type="molecule type" value="Genomic_DNA"/>
</dbReference>
<sequence length="109" mass="11291">MTERTPGGGDEAMDLEILARDDVLLDALGRGEEPPADDDLAAMLAAWHADISDGAPEPTVVRDAAPVAADTAVDAPVPLGSAARRRRLQSRPWVLRLAAAVVSVAALTA</sequence>
<keyword evidence="3" id="KW-1185">Reference proteome</keyword>
<name>A0A317JUW5_9ACTN</name>
<accession>A0A317JUW5</accession>